<dbReference type="PANTHER" id="PTHR11905">
    <property type="entry name" value="ADAM A DISINTEGRIN AND METALLOPROTEASE DOMAIN"/>
    <property type="match status" value="1"/>
</dbReference>
<feature type="signal peptide" evidence="7">
    <location>
        <begin position="1"/>
        <end position="17"/>
    </location>
</feature>
<dbReference type="GO" id="GO:0046872">
    <property type="term" value="F:metal ion binding"/>
    <property type="evidence" value="ECO:0007669"/>
    <property type="project" value="UniProtKB-KW"/>
</dbReference>
<dbReference type="GO" id="GO:0004222">
    <property type="term" value="F:metalloendopeptidase activity"/>
    <property type="evidence" value="ECO:0007669"/>
    <property type="project" value="InterPro"/>
</dbReference>
<feature type="binding site" evidence="4">
    <location>
        <position position="471"/>
    </location>
    <ligand>
        <name>Zn(2+)</name>
        <dbReference type="ChEBI" id="CHEBI:29105"/>
        <note>catalytic</note>
    </ligand>
</feature>
<evidence type="ECO:0000256" key="5">
    <source>
        <dbReference type="SAM" id="MobiDB-lite"/>
    </source>
</evidence>
<feature type="chain" id="PRO_5001698582" description="Disintegrin and metalloproteinase domain-containing protein B" evidence="7">
    <location>
        <begin position="18"/>
        <end position="887"/>
    </location>
</feature>
<evidence type="ECO:0000259" key="9">
    <source>
        <dbReference type="PROSITE" id="PS50215"/>
    </source>
</evidence>
<dbReference type="EMBL" id="AZST01000113">
    <property type="protein sequence ID" value="KEP52303.1"/>
    <property type="molecule type" value="Genomic_DNA"/>
</dbReference>
<comment type="caution">
    <text evidence="4">Lacks conserved residue(s) required for the propagation of feature annotation.</text>
</comment>
<dbReference type="HOGENOM" id="CLU_012383_2_0_1"/>
<proteinExistence type="predicted"/>
<protein>
    <recommendedName>
        <fullName evidence="3">Disintegrin and metalloproteinase domain-containing protein B</fullName>
    </recommendedName>
</protein>
<organism evidence="10 11">
    <name type="scientific">Rhizoctonia solani 123E</name>
    <dbReference type="NCBI Taxonomy" id="1423351"/>
    <lineage>
        <taxon>Eukaryota</taxon>
        <taxon>Fungi</taxon>
        <taxon>Dikarya</taxon>
        <taxon>Basidiomycota</taxon>
        <taxon>Agaricomycotina</taxon>
        <taxon>Agaricomycetes</taxon>
        <taxon>Cantharellales</taxon>
        <taxon>Ceratobasidiaceae</taxon>
        <taxon>Rhizoctonia</taxon>
    </lineage>
</organism>
<evidence type="ECO:0000256" key="6">
    <source>
        <dbReference type="SAM" id="Phobius"/>
    </source>
</evidence>
<keyword evidence="10" id="KW-0645">Protease</keyword>
<accession>A0A074S647</accession>
<sequence>MWYPLCVLALLAATVSGSSAPPRPLKRLAHPSTLALEILPRTPVHGTLYTRSLESPTLQHTDSLRLTLAAFGRKHRLHLRPNHHLIHPAARINHLGPDGSIIRTEPLLRSSILVYEGEVIDEAYTAHRLREDAAGGVSRAWDELPVGELGWARIMVHSQGNPEAGIAPVYEGAFSVLGQVYHILTRENYVRTRGPNDFHPDGLAGVNHLDGGLVIFRDSDMEKPPITESQTCSHDGLGFNSDDDHPVLQAGKQHPQVAHDAHWYDPFGLLDPVPKMGMLGKRDDVAGSNSTSNFANQIGNTSGCSKTQKLVYMGVAADCEYTSRYGGAQNATAVILNDWNTASSLYKTTFNMSLGIVELAMQDPSCPPASPTPNPAWNTPCTDSITLNDRLSLFSAWRGERGGSSGSGAGNSAGLWHLMSGCPTGTEVGVAWLGQLCNTKSSGNQGNVVSGTAVSTAGRTEWQVVAHEIGHNFGAIHDCTTGCTGTSACCPRTRDSCDSGSQFIMSPVSSSGEMAFSPCSIGNICSVLAGSVDSTCLQEADTATQTISLQMCGNGIVEAGEGNLDCDPGVGTNSTCCDSTTCKFRANAVCDPSSSSCCTDVCQFAQSTQVCRPSRDATCDRVEMCTGTSANCPADRVIDNGTSCGSGSLACANGICTSPDLQCQTAGVSLNLTRACPSRNDRSCQVSCQDPRAVNQCIVLQANLVDGSPCGYGGSCSNGACQSGSALDTAKAWYTSNLQIAIPVTVVVGIIVLLTLWGCLRCIAGCCGCRGRNKGQRISSWVPPERNRNVAPTGAWNSGTAWSGAAGGPHPPPSTHQANHQRHSRGARSWGAPPSPGLGANVSPRGQSADPERRESVGSPGDGHAKLVRSRSHWIDDTTYNGPGYRG</sequence>
<evidence type="ECO:0000256" key="7">
    <source>
        <dbReference type="SAM" id="SignalP"/>
    </source>
</evidence>
<dbReference type="Proteomes" id="UP000027456">
    <property type="component" value="Unassembled WGS sequence"/>
</dbReference>
<feature type="binding site" evidence="4">
    <location>
        <position position="477"/>
    </location>
    <ligand>
        <name>Zn(2+)</name>
        <dbReference type="ChEBI" id="CHEBI:29105"/>
        <note>catalytic</note>
    </ligand>
</feature>
<keyword evidence="10" id="KW-0482">Metalloprotease</keyword>
<evidence type="ECO:0000256" key="3">
    <source>
        <dbReference type="ARBA" id="ARBA00074021"/>
    </source>
</evidence>
<keyword evidence="6" id="KW-0472">Membrane</keyword>
<evidence type="ECO:0000313" key="10">
    <source>
        <dbReference type="EMBL" id="KEP52303.1"/>
    </source>
</evidence>
<name>A0A074S647_9AGAM</name>
<dbReference type="Pfam" id="PF01562">
    <property type="entry name" value="Pep_M12B_propep"/>
    <property type="match status" value="1"/>
</dbReference>
<comment type="function">
    <text evidence="2">Probable zinc protease.</text>
</comment>
<feature type="domain" description="Disintegrin" evidence="8">
    <location>
        <begin position="549"/>
        <end position="640"/>
    </location>
</feature>
<dbReference type="SUPFAM" id="SSF57552">
    <property type="entry name" value="Blood coagulation inhibitor (disintegrin)"/>
    <property type="match status" value="1"/>
</dbReference>
<dbReference type="AlphaFoldDB" id="A0A074S647"/>
<gene>
    <name evidence="10" type="ORF">V565_047520</name>
</gene>
<keyword evidence="10" id="KW-0378">Hydrolase</keyword>
<dbReference type="Pfam" id="PF00200">
    <property type="entry name" value="Disintegrin"/>
    <property type="match status" value="1"/>
</dbReference>
<reference evidence="10 11" key="1">
    <citation type="submission" date="2013-12" db="EMBL/GenBank/DDBJ databases">
        <authorList>
            <person name="Cubeta M."/>
            <person name="Pakala S."/>
            <person name="Fedorova N."/>
            <person name="Thomas E."/>
            <person name="Dean R."/>
            <person name="Jabaji S."/>
            <person name="Neate S."/>
            <person name="Toda T."/>
            <person name="Tavantzis S."/>
            <person name="Vilgalys R."/>
            <person name="Bharathan N."/>
            <person name="Pakala S."/>
            <person name="Losada L.S."/>
            <person name="Zafar N."/>
            <person name="Nierman W."/>
        </authorList>
    </citation>
    <scope>NUCLEOTIDE SEQUENCE [LARGE SCALE GENOMIC DNA]</scope>
    <source>
        <strain evidence="10 11">123E</strain>
    </source>
</reference>
<dbReference type="Gene3D" id="3.40.390.10">
    <property type="entry name" value="Collagenase (Catalytic Domain)"/>
    <property type="match status" value="1"/>
</dbReference>
<comment type="caution">
    <text evidence="10">The sequence shown here is derived from an EMBL/GenBank/DDBJ whole genome shotgun (WGS) entry which is preliminary data.</text>
</comment>
<feature type="domain" description="Peptidase M12B" evidence="9">
    <location>
        <begin position="309"/>
        <end position="540"/>
    </location>
</feature>
<feature type="transmembrane region" description="Helical" evidence="6">
    <location>
        <begin position="740"/>
        <end position="764"/>
    </location>
</feature>
<keyword evidence="4" id="KW-0479">Metal-binding</keyword>
<keyword evidence="7" id="KW-0732">Signal</keyword>
<keyword evidence="6" id="KW-1133">Transmembrane helix</keyword>
<dbReference type="STRING" id="1423351.A0A074S647"/>
<dbReference type="InterPro" id="IPR001762">
    <property type="entry name" value="Disintegrin_dom"/>
</dbReference>
<keyword evidence="1" id="KW-1015">Disulfide bond</keyword>
<feature type="active site" evidence="4">
    <location>
        <position position="468"/>
    </location>
</feature>
<keyword evidence="6" id="KW-0812">Transmembrane</keyword>
<dbReference type="PROSITE" id="PS50214">
    <property type="entry name" value="DISINTEGRIN_2"/>
    <property type="match status" value="1"/>
</dbReference>
<evidence type="ECO:0000256" key="4">
    <source>
        <dbReference type="PROSITE-ProRule" id="PRU00276"/>
    </source>
</evidence>
<dbReference type="FunFam" id="4.10.70.10:FF:000003">
    <property type="entry name" value="Disintegrin and metalloproteinase domain-containing protein 17"/>
    <property type="match status" value="1"/>
</dbReference>
<dbReference type="SMART" id="SM00050">
    <property type="entry name" value="DISIN"/>
    <property type="match status" value="1"/>
</dbReference>
<dbReference type="GO" id="GO:0006508">
    <property type="term" value="P:proteolysis"/>
    <property type="evidence" value="ECO:0007669"/>
    <property type="project" value="UniProtKB-KW"/>
</dbReference>
<dbReference type="InterPro" id="IPR036436">
    <property type="entry name" value="Disintegrin_dom_sf"/>
</dbReference>
<dbReference type="InterPro" id="IPR024079">
    <property type="entry name" value="MetalloPept_cat_dom_sf"/>
</dbReference>
<dbReference type="Gene3D" id="4.10.70.10">
    <property type="entry name" value="Disintegrin domain"/>
    <property type="match status" value="1"/>
</dbReference>
<dbReference type="Pfam" id="PF13688">
    <property type="entry name" value="Reprolysin_5"/>
    <property type="match status" value="1"/>
</dbReference>
<keyword evidence="4" id="KW-0862">Zinc</keyword>
<keyword evidence="11" id="KW-1185">Reference proteome</keyword>
<evidence type="ECO:0000256" key="2">
    <source>
        <dbReference type="ARBA" id="ARBA00056552"/>
    </source>
</evidence>
<feature type="region of interest" description="Disordered" evidence="5">
    <location>
        <begin position="775"/>
        <end position="887"/>
    </location>
</feature>
<evidence type="ECO:0000256" key="1">
    <source>
        <dbReference type="ARBA" id="ARBA00023157"/>
    </source>
</evidence>
<dbReference type="OrthoDB" id="5951731at2759"/>
<dbReference type="PROSITE" id="PS50215">
    <property type="entry name" value="ADAM_MEPRO"/>
    <property type="match status" value="1"/>
</dbReference>
<dbReference type="SUPFAM" id="SSF55486">
    <property type="entry name" value="Metalloproteases ('zincins'), catalytic domain"/>
    <property type="match status" value="1"/>
</dbReference>
<dbReference type="InterPro" id="IPR001590">
    <property type="entry name" value="Peptidase_M12B"/>
</dbReference>
<evidence type="ECO:0000313" key="11">
    <source>
        <dbReference type="Proteomes" id="UP000027456"/>
    </source>
</evidence>
<dbReference type="PANTHER" id="PTHR11905:SF159">
    <property type="entry name" value="ADAM METALLOPROTEASE"/>
    <property type="match status" value="1"/>
</dbReference>
<evidence type="ECO:0000259" key="8">
    <source>
        <dbReference type="PROSITE" id="PS50214"/>
    </source>
</evidence>
<feature type="binding site" evidence="4">
    <location>
        <position position="467"/>
    </location>
    <ligand>
        <name>Zn(2+)</name>
        <dbReference type="ChEBI" id="CHEBI:29105"/>
        <note>catalytic</note>
    </ligand>
</feature>
<dbReference type="InterPro" id="IPR002870">
    <property type="entry name" value="Peptidase_M12B_N"/>
</dbReference>